<evidence type="ECO:0000256" key="12">
    <source>
        <dbReference type="RuleBase" id="RU004516"/>
    </source>
</evidence>
<keyword evidence="13" id="KW-0808">Transferase</keyword>
<dbReference type="CDD" id="cd00449">
    <property type="entry name" value="PLPDE_IV"/>
    <property type="match status" value="1"/>
</dbReference>
<proteinExistence type="inferred from homology"/>
<comment type="pathway">
    <text evidence="2">Amino-acid biosynthesis; L-isoleucine biosynthesis; L-isoleucine from 2-oxobutanoate: step 4/4.</text>
</comment>
<sequence>MININGELFNSEKAQISFHNRGFQYGDALFETIRVINSKIIFWESHYFRLMSSMRLLRMQIPMHFSPEFLEGEIIDLIKTNNLEKQPAKIKINISRKAGGLYYPENRNIDYFISCQPLDNPFFTIEEDFYEIELFKDHFINSGLLSTLKTNNKLVNILGSIYAKENGYNNCLLLNEKKSIVEFTNANVFLVNGTTIKTSPTSDGCLKGVIREKLIGIIEKTDKFNFKEENISPFELQKADEMFLTNAVIGIKPVSKYRKKEYENTVAKELLGKLNAQARLA</sequence>
<dbReference type="PANTHER" id="PTHR42743">
    <property type="entry name" value="AMINO-ACID AMINOTRANSFERASE"/>
    <property type="match status" value="1"/>
</dbReference>
<organism evidence="13 14">
    <name type="scientific">Mesohalobacter halotolerans</name>
    <dbReference type="NCBI Taxonomy" id="1883405"/>
    <lineage>
        <taxon>Bacteria</taxon>
        <taxon>Pseudomonadati</taxon>
        <taxon>Bacteroidota</taxon>
        <taxon>Flavobacteriia</taxon>
        <taxon>Flavobacteriales</taxon>
        <taxon>Flavobacteriaceae</taxon>
        <taxon>Mesohalobacter</taxon>
    </lineage>
</organism>
<protein>
    <recommendedName>
        <fullName evidence="6">branched-chain-amino-acid transaminase</fullName>
        <ecNumber evidence="6">2.6.1.42</ecNumber>
    </recommendedName>
</protein>
<evidence type="ECO:0000256" key="8">
    <source>
        <dbReference type="ARBA" id="ARBA00048212"/>
    </source>
</evidence>
<evidence type="ECO:0000256" key="5">
    <source>
        <dbReference type="ARBA" id="ARBA00009320"/>
    </source>
</evidence>
<dbReference type="InterPro" id="IPR043132">
    <property type="entry name" value="BCAT-like_C"/>
</dbReference>
<evidence type="ECO:0000313" key="13">
    <source>
        <dbReference type="EMBL" id="TKS56081.1"/>
    </source>
</evidence>
<dbReference type="PROSITE" id="PS00770">
    <property type="entry name" value="AA_TRANSFER_CLASS_4"/>
    <property type="match status" value="1"/>
</dbReference>
<evidence type="ECO:0000256" key="2">
    <source>
        <dbReference type="ARBA" id="ARBA00004824"/>
    </source>
</evidence>
<comment type="catalytic activity">
    <reaction evidence="10">
        <text>L-leucine + 2-oxoglutarate = 4-methyl-2-oxopentanoate + L-glutamate</text>
        <dbReference type="Rhea" id="RHEA:18321"/>
        <dbReference type="ChEBI" id="CHEBI:16810"/>
        <dbReference type="ChEBI" id="CHEBI:17865"/>
        <dbReference type="ChEBI" id="CHEBI:29985"/>
        <dbReference type="ChEBI" id="CHEBI:57427"/>
        <dbReference type="EC" id="2.6.1.42"/>
    </reaction>
</comment>
<accession>A0A4U5TQR8</accession>
<comment type="pathway">
    <text evidence="3">Amino-acid biosynthesis; L-valine biosynthesis; L-valine from pyruvate: step 4/4.</text>
</comment>
<dbReference type="InterPro" id="IPR036038">
    <property type="entry name" value="Aminotransferase-like"/>
</dbReference>
<evidence type="ECO:0000256" key="10">
    <source>
        <dbReference type="ARBA" id="ARBA00049229"/>
    </source>
</evidence>
<evidence type="ECO:0000256" key="7">
    <source>
        <dbReference type="ARBA" id="ARBA00022898"/>
    </source>
</evidence>
<dbReference type="InterPro" id="IPR043131">
    <property type="entry name" value="BCAT-like_N"/>
</dbReference>
<dbReference type="RefSeq" id="WP_138932198.1">
    <property type="nucleotide sequence ID" value="NZ_SWMU01000003.1"/>
</dbReference>
<dbReference type="Pfam" id="PF01063">
    <property type="entry name" value="Aminotran_4"/>
    <property type="match status" value="1"/>
</dbReference>
<dbReference type="InterPro" id="IPR001544">
    <property type="entry name" value="Aminotrans_IV"/>
</dbReference>
<dbReference type="GO" id="GO:0004084">
    <property type="term" value="F:branched-chain-amino-acid transaminase activity"/>
    <property type="evidence" value="ECO:0007669"/>
    <property type="project" value="UniProtKB-EC"/>
</dbReference>
<keyword evidence="7 12" id="KW-0663">Pyridoxal phosphate</keyword>
<dbReference type="EC" id="2.6.1.42" evidence="6"/>
<comment type="catalytic activity">
    <reaction evidence="8">
        <text>L-valine + 2-oxoglutarate = 3-methyl-2-oxobutanoate + L-glutamate</text>
        <dbReference type="Rhea" id="RHEA:24813"/>
        <dbReference type="ChEBI" id="CHEBI:11851"/>
        <dbReference type="ChEBI" id="CHEBI:16810"/>
        <dbReference type="ChEBI" id="CHEBI:29985"/>
        <dbReference type="ChEBI" id="CHEBI:57762"/>
        <dbReference type="EC" id="2.6.1.42"/>
    </reaction>
</comment>
<dbReference type="Proteomes" id="UP000306552">
    <property type="component" value="Unassembled WGS sequence"/>
</dbReference>
<dbReference type="GO" id="GO:0046394">
    <property type="term" value="P:carboxylic acid biosynthetic process"/>
    <property type="evidence" value="ECO:0007669"/>
    <property type="project" value="UniProtKB-ARBA"/>
</dbReference>
<dbReference type="OrthoDB" id="9805628at2"/>
<comment type="similarity">
    <text evidence="5 11">Belongs to the class-IV pyridoxal-phosphate-dependent aminotransferase family.</text>
</comment>
<dbReference type="InterPro" id="IPR018300">
    <property type="entry name" value="Aminotrans_IV_CS"/>
</dbReference>
<evidence type="ECO:0000256" key="3">
    <source>
        <dbReference type="ARBA" id="ARBA00004931"/>
    </source>
</evidence>
<dbReference type="Gene3D" id="3.20.10.10">
    <property type="entry name" value="D-amino Acid Aminotransferase, subunit A, domain 2"/>
    <property type="match status" value="1"/>
</dbReference>
<gene>
    <name evidence="13" type="ORF">FCN74_08655</name>
</gene>
<dbReference type="PANTHER" id="PTHR42743:SF11">
    <property type="entry name" value="AMINODEOXYCHORISMATE LYASE"/>
    <property type="match status" value="1"/>
</dbReference>
<evidence type="ECO:0000313" key="14">
    <source>
        <dbReference type="Proteomes" id="UP000306552"/>
    </source>
</evidence>
<keyword evidence="13" id="KW-0032">Aminotransferase</keyword>
<dbReference type="Gene3D" id="3.30.470.10">
    <property type="match status" value="1"/>
</dbReference>
<dbReference type="InterPro" id="IPR050571">
    <property type="entry name" value="Class-IV_PLP-Dep_Aminotrnsfr"/>
</dbReference>
<comment type="pathway">
    <text evidence="4">Amino-acid biosynthesis; L-leucine biosynthesis; L-leucine from 3-methyl-2-oxobutanoate: step 4/4.</text>
</comment>
<evidence type="ECO:0000256" key="1">
    <source>
        <dbReference type="ARBA" id="ARBA00001933"/>
    </source>
</evidence>
<evidence type="ECO:0000256" key="4">
    <source>
        <dbReference type="ARBA" id="ARBA00005072"/>
    </source>
</evidence>
<comment type="caution">
    <text evidence="13">The sequence shown here is derived from an EMBL/GenBank/DDBJ whole genome shotgun (WGS) entry which is preliminary data.</text>
</comment>
<dbReference type="SUPFAM" id="SSF56752">
    <property type="entry name" value="D-aminoacid aminotransferase-like PLP-dependent enzymes"/>
    <property type="match status" value="1"/>
</dbReference>
<evidence type="ECO:0000256" key="9">
    <source>
        <dbReference type="ARBA" id="ARBA00048798"/>
    </source>
</evidence>
<comment type="cofactor">
    <cofactor evidence="1 12">
        <name>pyridoxal 5'-phosphate</name>
        <dbReference type="ChEBI" id="CHEBI:597326"/>
    </cofactor>
</comment>
<name>A0A4U5TQR8_9FLAO</name>
<evidence type="ECO:0000256" key="6">
    <source>
        <dbReference type="ARBA" id="ARBA00013053"/>
    </source>
</evidence>
<dbReference type="AlphaFoldDB" id="A0A4U5TQR8"/>
<evidence type="ECO:0000256" key="11">
    <source>
        <dbReference type="RuleBase" id="RU004106"/>
    </source>
</evidence>
<dbReference type="EMBL" id="SWMU01000003">
    <property type="protein sequence ID" value="TKS56081.1"/>
    <property type="molecule type" value="Genomic_DNA"/>
</dbReference>
<reference evidence="13 14" key="1">
    <citation type="submission" date="2019-04" db="EMBL/GenBank/DDBJ databases">
        <title>Psychroflexus halotolerans sp. nov., isolated from a marine solar saltern.</title>
        <authorList>
            <person name="Feng X."/>
        </authorList>
    </citation>
    <scope>NUCLEOTIDE SEQUENCE [LARGE SCALE GENOMIC DNA]</scope>
    <source>
        <strain evidence="13 14">WDS2C27</strain>
    </source>
</reference>
<comment type="catalytic activity">
    <reaction evidence="9">
        <text>L-isoleucine + 2-oxoglutarate = (S)-3-methyl-2-oxopentanoate + L-glutamate</text>
        <dbReference type="Rhea" id="RHEA:24801"/>
        <dbReference type="ChEBI" id="CHEBI:16810"/>
        <dbReference type="ChEBI" id="CHEBI:29985"/>
        <dbReference type="ChEBI" id="CHEBI:35146"/>
        <dbReference type="ChEBI" id="CHEBI:58045"/>
        <dbReference type="EC" id="2.6.1.42"/>
    </reaction>
</comment>
<keyword evidence="14" id="KW-1185">Reference proteome</keyword>